<accession>X1EJU1</accession>
<dbReference type="GO" id="GO:0007156">
    <property type="term" value="P:homophilic cell adhesion via plasma membrane adhesion molecules"/>
    <property type="evidence" value="ECO:0007669"/>
    <property type="project" value="InterPro"/>
</dbReference>
<gene>
    <name evidence="2" type="ORF">S01H4_57655</name>
</gene>
<dbReference type="AlphaFoldDB" id="X1EJU1"/>
<feature type="non-terminal residue" evidence="2">
    <location>
        <position position="228"/>
    </location>
</feature>
<dbReference type="CDD" id="cd11304">
    <property type="entry name" value="Cadherin_repeat"/>
    <property type="match status" value="1"/>
</dbReference>
<feature type="domain" description="Cadherin" evidence="1">
    <location>
        <begin position="69"/>
        <end position="167"/>
    </location>
</feature>
<evidence type="ECO:0000313" key="2">
    <source>
        <dbReference type="EMBL" id="GAH08918.1"/>
    </source>
</evidence>
<comment type="caution">
    <text evidence="2">The sequence shown here is derived from an EMBL/GenBank/DDBJ whole genome shotgun (WGS) entry which is preliminary data.</text>
</comment>
<evidence type="ECO:0000259" key="1">
    <source>
        <dbReference type="PROSITE" id="PS50268"/>
    </source>
</evidence>
<protein>
    <recommendedName>
        <fullName evidence="1">Cadherin domain-containing protein</fullName>
    </recommendedName>
</protein>
<feature type="non-terminal residue" evidence="2">
    <location>
        <position position="1"/>
    </location>
</feature>
<dbReference type="PROSITE" id="PS50268">
    <property type="entry name" value="CADHERIN_2"/>
    <property type="match status" value="1"/>
</dbReference>
<dbReference type="InterPro" id="IPR002126">
    <property type="entry name" value="Cadherin-like_dom"/>
</dbReference>
<dbReference type="SMART" id="SM00112">
    <property type="entry name" value="CA"/>
    <property type="match status" value="1"/>
</dbReference>
<dbReference type="SUPFAM" id="SSF49313">
    <property type="entry name" value="Cadherin-like"/>
    <property type="match status" value="1"/>
</dbReference>
<organism evidence="2">
    <name type="scientific">marine sediment metagenome</name>
    <dbReference type="NCBI Taxonomy" id="412755"/>
    <lineage>
        <taxon>unclassified sequences</taxon>
        <taxon>metagenomes</taxon>
        <taxon>ecological metagenomes</taxon>
    </lineage>
</organism>
<name>X1EJU1_9ZZZZ</name>
<dbReference type="EMBL" id="BART01033585">
    <property type="protein sequence ID" value="GAH08918.1"/>
    <property type="molecule type" value="Genomic_DNA"/>
</dbReference>
<sequence>INGDGTWTLPDNAIAPLVDGTYVIEVLARVGGISITDNTSELVIDGAVQTAPVITSSDTLAIDEDIINVLTVTATDADGDTLSFSIVDPGDGGAADGALFNINSGSGALTFNSAPDYGNPQDAGSDNVYEVTVRAGDGALFGEQIISVTVNDRVGNIYYAKSGAPDDGSTEGTSWTDAADLQYILTNLAGTEDQIWIAAGEYKPTTGTNRSISFSITEEMSLYGGFAG</sequence>
<proteinExistence type="predicted"/>
<dbReference type="GO" id="GO:0016020">
    <property type="term" value="C:membrane"/>
    <property type="evidence" value="ECO:0007669"/>
    <property type="project" value="InterPro"/>
</dbReference>
<dbReference type="GO" id="GO:0005509">
    <property type="term" value="F:calcium ion binding"/>
    <property type="evidence" value="ECO:0007669"/>
    <property type="project" value="InterPro"/>
</dbReference>
<dbReference type="Gene3D" id="2.60.40.60">
    <property type="entry name" value="Cadherins"/>
    <property type="match status" value="1"/>
</dbReference>
<dbReference type="InterPro" id="IPR015919">
    <property type="entry name" value="Cadherin-like_sf"/>
</dbReference>
<reference evidence="2" key="1">
    <citation type="journal article" date="2014" name="Front. Microbiol.">
        <title>High frequency of phylogenetically diverse reductive dehalogenase-homologous genes in deep subseafloor sedimentary metagenomes.</title>
        <authorList>
            <person name="Kawai M."/>
            <person name="Futagami T."/>
            <person name="Toyoda A."/>
            <person name="Takaki Y."/>
            <person name="Nishi S."/>
            <person name="Hori S."/>
            <person name="Arai W."/>
            <person name="Tsubouchi T."/>
            <person name="Morono Y."/>
            <person name="Uchiyama I."/>
            <person name="Ito T."/>
            <person name="Fujiyama A."/>
            <person name="Inagaki F."/>
            <person name="Takami H."/>
        </authorList>
    </citation>
    <scope>NUCLEOTIDE SEQUENCE</scope>
    <source>
        <strain evidence="2">Expedition CK06-06</strain>
    </source>
</reference>